<dbReference type="InterPro" id="IPR003781">
    <property type="entry name" value="CoA-bd"/>
</dbReference>
<reference evidence="4" key="1">
    <citation type="submission" date="2016-10" db="EMBL/GenBank/DDBJ databases">
        <authorList>
            <person name="Varghese N."/>
            <person name="Submissions S."/>
        </authorList>
    </citation>
    <scope>NUCLEOTIDE SEQUENCE [LARGE SCALE GENOMIC DNA]</scope>
    <source>
        <strain evidence="4">DSM 26894</strain>
    </source>
</reference>
<evidence type="ECO:0000313" key="3">
    <source>
        <dbReference type="EMBL" id="SFS45759.1"/>
    </source>
</evidence>
<dbReference type="EMBL" id="FOZW01000001">
    <property type="protein sequence ID" value="SFS45759.1"/>
    <property type="molecule type" value="Genomic_DNA"/>
</dbReference>
<protein>
    <submittedName>
        <fullName evidence="3">Acyl-CoA synthetase (NDP forming)</fullName>
    </submittedName>
</protein>
<dbReference type="SUPFAM" id="SSF51735">
    <property type="entry name" value="NAD(P)-binding Rossmann-fold domains"/>
    <property type="match status" value="1"/>
</dbReference>
<name>A0A1I6PZU7_9RHOB</name>
<keyword evidence="4" id="KW-1185">Reference proteome</keyword>
<dbReference type="AlphaFoldDB" id="A0A1I6PZU7"/>
<evidence type="ECO:0000256" key="1">
    <source>
        <dbReference type="ARBA" id="ARBA00022532"/>
    </source>
</evidence>
<accession>A0A1I6PZU7</accession>
<dbReference type="Pfam" id="PF13380">
    <property type="entry name" value="CoA_binding_2"/>
    <property type="match status" value="1"/>
</dbReference>
<dbReference type="Gene3D" id="3.40.50.261">
    <property type="entry name" value="Succinyl-CoA synthetase domains"/>
    <property type="match status" value="1"/>
</dbReference>
<dbReference type="InterPro" id="IPR016102">
    <property type="entry name" value="Succinyl-CoA_synth-like"/>
</dbReference>
<keyword evidence="1" id="KW-0816">Tricarboxylic acid cycle</keyword>
<dbReference type="InterPro" id="IPR036291">
    <property type="entry name" value="NAD(P)-bd_dom_sf"/>
</dbReference>
<dbReference type="PANTHER" id="PTHR42793:SF4">
    <property type="entry name" value="BLL6376 PROTEIN"/>
    <property type="match status" value="1"/>
</dbReference>
<dbReference type="OrthoDB" id="9807426at2"/>
<evidence type="ECO:0000259" key="2">
    <source>
        <dbReference type="Pfam" id="PF13380"/>
    </source>
</evidence>
<organism evidence="3 4">
    <name type="scientific">Alloyangia pacifica</name>
    <dbReference type="NCBI Taxonomy" id="311180"/>
    <lineage>
        <taxon>Bacteria</taxon>
        <taxon>Pseudomonadati</taxon>
        <taxon>Pseudomonadota</taxon>
        <taxon>Alphaproteobacteria</taxon>
        <taxon>Rhodobacterales</taxon>
        <taxon>Roseobacteraceae</taxon>
        <taxon>Alloyangia</taxon>
    </lineage>
</organism>
<dbReference type="STRING" id="311180.SAMN04488050_101870"/>
<dbReference type="RefSeq" id="WP_092422283.1">
    <property type="nucleotide sequence ID" value="NZ_FNCL01000002.1"/>
</dbReference>
<dbReference type="Gene3D" id="3.40.50.720">
    <property type="entry name" value="NAD(P)-binding Rossmann-like Domain"/>
    <property type="match status" value="1"/>
</dbReference>
<evidence type="ECO:0000313" key="4">
    <source>
        <dbReference type="Proteomes" id="UP000199392"/>
    </source>
</evidence>
<proteinExistence type="predicted"/>
<dbReference type="GO" id="GO:0006099">
    <property type="term" value="P:tricarboxylic acid cycle"/>
    <property type="evidence" value="ECO:0007669"/>
    <property type="project" value="UniProtKB-KW"/>
</dbReference>
<gene>
    <name evidence="3" type="ORF">SAMN04488050_101870</name>
</gene>
<dbReference type="Proteomes" id="UP000199392">
    <property type="component" value="Unassembled WGS sequence"/>
</dbReference>
<dbReference type="PANTHER" id="PTHR42793">
    <property type="entry name" value="COA BINDING DOMAIN CONTAINING PROTEIN"/>
    <property type="match status" value="1"/>
</dbReference>
<sequence>MSTALTRSLAPRTIALIGGVADLSAVIGRLRDSGYPWEIWPVTHEAREVAGIAAAPAIAELPEAPDLAYVALHGAALHAALRALAARGAGAAVCPAVAGLREISPPPLLPVFAGGLLSPAGRLPFWPGVAPLEPVPRGAAVLLSAPQRLGGFLSLRHGLPLSFVLPVAGWSGAGVAALAAEMLADERVTALAIQADRLAPPAEVLELGRLAQKHGKALVFWMPNLGPGPAALLRRAGVSHVTRPAALVEALWILHLIGLPPANALSVTAFGPGLAERAGGLAARYGLQLAPLSRLQEEALRREVPQGRVPDNPLDASGLLEDREQRLARVLAEMMAGAAVLSLGVIRNAGDAGWGRARQAAAAARARVGMPLALLAPNRAEMSEARSQALLAAGVIPLAGLKPALEALRATIEIGSQAPGGGALLMPADAAAELVHHSGAEAGEALGIALCAAQRRGGGLRLLLSSSPAFGYLVELIRPAAPRVSALLPLTPRACRDMAREAGGAGSEAALVSVLKAVQDHVAASEGAVAGLEIVLELRDNLSACARSIELRSWRSA</sequence>
<feature type="domain" description="CoA-binding" evidence="2">
    <location>
        <begin position="13"/>
        <end position="94"/>
    </location>
</feature>
<dbReference type="SUPFAM" id="SSF52210">
    <property type="entry name" value="Succinyl-CoA synthetase domains"/>
    <property type="match status" value="2"/>
</dbReference>